<feature type="domain" description="Thioredoxin" evidence="10">
    <location>
        <begin position="10"/>
        <end position="142"/>
    </location>
</feature>
<evidence type="ECO:0000256" key="1">
    <source>
        <dbReference type="ARBA" id="ARBA00004418"/>
    </source>
</evidence>
<feature type="disulfide bond" description="Redox-active" evidence="8">
    <location>
        <begin position="48"/>
        <end position="51"/>
    </location>
</feature>
<keyword evidence="5 7" id="KW-1015">Disulfide bond</keyword>
<dbReference type="PANTHER" id="PTHR35891">
    <property type="entry name" value="THIOL:DISULFIDE INTERCHANGE PROTEIN DSBA"/>
    <property type="match status" value="1"/>
</dbReference>
<comment type="subcellular location">
    <subcellularLocation>
        <location evidence="1 7">Periplasm</location>
    </subcellularLocation>
</comment>
<dbReference type="InterPro" id="IPR023205">
    <property type="entry name" value="DsbA/DsbL"/>
</dbReference>
<accession>A0A1Y0D0B2</accession>
<dbReference type="Proteomes" id="UP000243793">
    <property type="component" value="Chromosome"/>
</dbReference>
<feature type="signal peptide" evidence="9">
    <location>
        <begin position="1"/>
        <end position="18"/>
    </location>
</feature>
<evidence type="ECO:0000313" key="11">
    <source>
        <dbReference type="EMBL" id="ART80455.1"/>
    </source>
</evidence>
<keyword evidence="3 9" id="KW-0732">Signal</keyword>
<evidence type="ECO:0000256" key="5">
    <source>
        <dbReference type="ARBA" id="ARBA00023157"/>
    </source>
</evidence>
<gene>
    <name evidence="11" type="ORF">CBP12_10120</name>
</gene>
<proteinExistence type="inferred from homology"/>
<dbReference type="GO" id="GO:0016491">
    <property type="term" value="F:oxidoreductase activity"/>
    <property type="evidence" value="ECO:0007669"/>
    <property type="project" value="InterPro"/>
</dbReference>
<dbReference type="KEGG" id="ocm:CBP12_10120"/>
<evidence type="ECO:0000256" key="8">
    <source>
        <dbReference type="PIRSR" id="PIRSR001488-1"/>
    </source>
</evidence>
<dbReference type="GO" id="GO:0042597">
    <property type="term" value="C:periplasmic space"/>
    <property type="evidence" value="ECO:0007669"/>
    <property type="project" value="UniProtKB-SubCell"/>
</dbReference>
<dbReference type="OrthoDB" id="9784896at2"/>
<evidence type="ECO:0000259" key="10">
    <source>
        <dbReference type="PROSITE" id="PS51352"/>
    </source>
</evidence>
<name>A0A1Y0D0B2_9GAMM</name>
<reference evidence="12" key="1">
    <citation type="submission" date="2017-05" db="EMBL/GenBank/DDBJ databases">
        <authorList>
            <person name="Sung H."/>
        </authorList>
    </citation>
    <scope>NUCLEOTIDE SEQUENCE [LARGE SCALE GENOMIC DNA]</scope>
    <source>
        <strain evidence="12">AMac2203</strain>
    </source>
</reference>
<keyword evidence="12" id="KW-1185">Reference proteome</keyword>
<dbReference type="InterPro" id="IPR013766">
    <property type="entry name" value="Thioredoxin_domain"/>
</dbReference>
<evidence type="ECO:0000256" key="4">
    <source>
        <dbReference type="ARBA" id="ARBA00022764"/>
    </source>
</evidence>
<dbReference type="PROSITE" id="PS51352">
    <property type="entry name" value="THIOREDOXIN_2"/>
    <property type="match status" value="1"/>
</dbReference>
<comment type="similarity">
    <text evidence="2">Belongs to the thioredoxin family. DsbA subfamily.</text>
</comment>
<evidence type="ECO:0000256" key="7">
    <source>
        <dbReference type="PIRNR" id="PIRNR001488"/>
    </source>
</evidence>
<keyword evidence="4 7" id="KW-0574">Periplasm</keyword>
<dbReference type="InterPro" id="IPR050824">
    <property type="entry name" value="Thiol_disulfide_DsbA"/>
</dbReference>
<dbReference type="RefSeq" id="WP_086964322.1">
    <property type="nucleotide sequence ID" value="NZ_CP021376.1"/>
</dbReference>
<protein>
    <recommendedName>
        <fullName evidence="7">Thiol:disulfide interchange protein</fullName>
    </recommendedName>
</protein>
<dbReference type="CDD" id="cd03019">
    <property type="entry name" value="DsbA_DsbA"/>
    <property type="match status" value="1"/>
</dbReference>
<evidence type="ECO:0000256" key="9">
    <source>
        <dbReference type="SAM" id="SignalP"/>
    </source>
</evidence>
<dbReference type="InterPro" id="IPR001853">
    <property type="entry name" value="DSBA-like_thioredoxin_dom"/>
</dbReference>
<organism evidence="11 12">
    <name type="scientific">Oceanisphaera avium</name>
    <dbReference type="NCBI Taxonomy" id="1903694"/>
    <lineage>
        <taxon>Bacteria</taxon>
        <taxon>Pseudomonadati</taxon>
        <taxon>Pseudomonadota</taxon>
        <taxon>Gammaproteobacteria</taxon>
        <taxon>Aeromonadales</taxon>
        <taxon>Aeromonadaceae</taxon>
        <taxon>Oceanisphaera</taxon>
    </lineage>
</organism>
<dbReference type="PIRSF" id="PIRSF001488">
    <property type="entry name" value="Tdi_protein"/>
    <property type="match status" value="1"/>
</dbReference>
<dbReference type="InterPro" id="IPR036249">
    <property type="entry name" value="Thioredoxin-like_sf"/>
</dbReference>
<keyword evidence="6" id="KW-0676">Redox-active center</keyword>
<dbReference type="PANTHER" id="PTHR35891:SF2">
    <property type="entry name" value="THIOL:DISULFIDE INTERCHANGE PROTEIN DSBA"/>
    <property type="match status" value="1"/>
</dbReference>
<dbReference type="Gene3D" id="3.40.30.10">
    <property type="entry name" value="Glutaredoxin"/>
    <property type="match status" value="1"/>
</dbReference>
<evidence type="ECO:0000313" key="12">
    <source>
        <dbReference type="Proteomes" id="UP000243793"/>
    </source>
</evidence>
<evidence type="ECO:0000256" key="3">
    <source>
        <dbReference type="ARBA" id="ARBA00022729"/>
    </source>
</evidence>
<dbReference type="SUPFAM" id="SSF52833">
    <property type="entry name" value="Thioredoxin-like"/>
    <property type="match status" value="1"/>
</dbReference>
<feature type="chain" id="PRO_5012281982" description="Thiol:disulfide interchange protein" evidence="9">
    <location>
        <begin position="19"/>
        <end position="200"/>
    </location>
</feature>
<evidence type="ECO:0000256" key="6">
    <source>
        <dbReference type="ARBA" id="ARBA00023284"/>
    </source>
</evidence>
<dbReference type="AlphaFoldDB" id="A0A1Y0D0B2"/>
<sequence length="200" mass="22611">MKKYIFILFSLVLSSVQAAQFEEGVEYKVVQGVASNEPIVVEFFSYVCPHCYTFEPMLEKLEARLPDMQLKKTPVAFLGGEMGPILQRAYAAAVLLKVEDTMSPVLFDAMIKAKKKPSNMADIKALFIANDVSEKKFDSVINSFMLNGMISQYDKATERFDVHGTPSVIVKNKYELDMGEVGSEERFYQIVEYLLTKDES</sequence>
<evidence type="ECO:0000256" key="2">
    <source>
        <dbReference type="ARBA" id="ARBA00005791"/>
    </source>
</evidence>
<dbReference type="Pfam" id="PF01323">
    <property type="entry name" value="DSBA"/>
    <property type="match status" value="1"/>
</dbReference>
<dbReference type="EMBL" id="CP021376">
    <property type="protein sequence ID" value="ART80455.1"/>
    <property type="molecule type" value="Genomic_DNA"/>
</dbReference>